<protein>
    <submittedName>
        <fullName evidence="1">Uncharacterized protein</fullName>
    </submittedName>
</protein>
<evidence type="ECO:0000313" key="2">
    <source>
        <dbReference type="Proteomes" id="UP000001312"/>
    </source>
</evidence>
<dbReference type="GeneID" id="5487948"/>
<dbReference type="AlphaFoldDB" id="A7EPM2"/>
<reference evidence="2" key="1">
    <citation type="journal article" date="2011" name="PLoS Genet.">
        <title>Genomic analysis of the necrotrophic fungal pathogens Sclerotinia sclerotiorum and Botrytis cinerea.</title>
        <authorList>
            <person name="Amselem J."/>
            <person name="Cuomo C.A."/>
            <person name="van Kan J.A."/>
            <person name="Viaud M."/>
            <person name="Benito E.P."/>
            <person name="Couloux A."/>
            <person name="Coutinho P.M."/>
            <person name="de Vries R.P."/>
            <person name="Dyer P.S."/>
            <person name="Fillinger S."/>
            <person name="Fournier E."/>
            <person name="Gout L."/>
            <person name="Hahn M."/>
            <person name="Kohn L."/>
            <person name="Lapalu N."/>
            <person name="Plummer K.M."/>
            <person name="Pradier J.M."/>
            <person name="Quevillon E."/>
            <person name="Sharon A."/>
            <person name="Simon A."/>
            <person name="ten Have A."/>
            <person name="Tudzynski B."/>
            <person name="Tudzynski P."/>
            <person name="Wincker P."/>
            <person name="Andrew M."/>
            <person name="Anthouard V."/>
            <person name="Beever R.E."/>
            <person name="Beffa R."/>
            <person name="Benoit I."/>
            <person name="Bouzid O."/>
            <person name="Brault B."/>
            <person name="Chen Z."/>
            <person name="Choquer M."/>
            <person name="Collemare J."/>
            <person name="Cotton P."/>
            <person name="Danchin E.G."/>
            <person name="Da Silva C."/>
            <person name="Gautier A."/>
            <person name="Giraud C."/>
            <person name="Giraud T."/>
            <person name="Gonzalez C."/>
            <person name="Grossetete S."/>
            <person name="Guldener U."/>
            <person name="Henrissat B."/>
            <person name="Howlett B.J."/>
            <person name="Kodira C."/>
            <person name="Kretschmer M."/>
            <person name="Lappartient A."/>
            <person name="Leroch M."/>
            <person name="Levis C."/>
            <person name="Mauceli E."/>
            <person name="Neuveglise C."/>
            <person name="Oeser B."/>
            <person name="Pearson M."/>
            <person name="Poulain J."/>
            <person name="Poussereau N."/>
            <person name="Quesneville H."/>
            <person name="Rascle C."/>
            <person name="Schumacher J."/>
            <person name="Segurens B."/>
            <person name="Sexton A."/>
            <person name="Silva E."/>
            <person name="Sirven C."/>
            <person name="Soanes D.M."/>
            <person name="Talbot N.J."/>
            <person name="Templeton M."/>
            <person name="Yandava C."/>
            <person name="Yarden O."/>
            <person name="Zeng Q."/>
            <person name="Rollins J.A."/>
            <person name="Lebrun M.H."/>
            <person name="Dickman M."/>
        </authorList>
    </citation>
    <scope>NUCLEOTIDE SEQUENCE [LARGE SCALE GENOMIC DNA]</scope>
    <source>
        <strain evidence="2">ATCC 18683 / 1980 / Ss-1</strain>
    </source>
</reference>
<dbReference type="KEGG" id="ssl:SS1G_07271"/>
<dbReference type="InParanoid" id="A7EPM2"/>
<dbReference type="EMBL" id="CH476629">
    <property type="protein sequence ID" value="EDO04788.1"/>
    <property type="molecule type" value="Genomic_DNA"/>
</dbReference>
<proteinExistence type="predicted"/>
<dbReference type="RefSeq" id="XP_001591825.1">
    <property type="nucleotide sequence ID" value="XM_001591775.1"/>
</dbReference>
<evidence type="ECO:0000313" key="1">
    <source>
        <dbReference type="EMBL" id="EDO04788.1"/>
    </source>
</evidence>
<name>A7EPM2_SCLS1</name>
<sequence>MIIKWATAHNIELESGVSEYLHAVTDGHVGILDTILEIFRFIGKMNHQPPVTLDFCYTVIHEDNELLLKMLSGPDRGFWTPGEEALVRQYLIDSSSYYDLLFSNVVEALRKVATLLHGYTVPAPYFDRTLTFCHKAGLLHTEQRQPGNVDVHSHIIQIAIDFEKYTAGESGDAYVVRTLF</sequence>
<dbReference type="Proteomes" id="UP000001312">
    <property type="component" value="Unassembled WGS sequence"/>
</dbReference>
<organism evidence="1 2">
    <name type="scientific">Sclerotinia sclerotiorum (strain ATCC 18683 / 1980 / Ss-1)</name>
    <name type="common">White mold</name>
    <name type="synonym">Whetzelinia sclerotiorum</name>
    <dbReference type="NCBI Taxonomy" id="665079"/>
    <lineage>
        <taxon>Eukaryota</taxon>
        <taxon>Fungi</taxon>
        <taxon>Dikarya</taxon>
        <taxon>Ascomycota</taxon>
        <taxon>Pezizomycotina</taxon>
        <taxon>Leotiomycetes</taxon>
        <taxon>Helotiales</taxon>
        <taxon>Sclerotiniaceae</taxon>
        <taxon>Sclerotinia</taxon>
    </lineage>
</organism>
<dbReference type="HOGENOM" id="CLU_1497104_0_0_1"/>
<accession>A7EPM2</accession>
<keyword evidence="2" id="KW-1185">Reference proteome</keyword>
<gene>
    <name evidence="1" type="ORF">SS1G_07271</name>
</gene>